<evidence type="ECO:0000256" key="3">
    <source>
        <dbReference type="ARBA" id="ARBA00023012"/>
    </source>
</evidence>
<protein>
    <submittedName>
        <fullName evidence="6">Two-component system, NarL family, sensor histidine kinase DesK</fullName>
    </submittedName>
</protein>
<keyword evidence="4" id="KW-0472">Membrane</keyword>
<gene>
    <name evidence="6" type="ORF">GA0074704_4204</name>
</gene>
<dbReference type="GO" id="GO:0046983">
    <property type="term" value="F:protein dimerization activity"/>
    <property type="evidence" value="ECO:0007669"/>
    <property type="project" value="InterPro"/>
</dbReference>
<dbReference type="Pfam" id="PF07730">
    <property type="entry name" value="HisKA_3"/>
    <property type="match status" value="1"/>
</dbReference>
<dbReference type="SUPFAM" id="SSF55874">
    <property type="entry name" value="ATPase domain of HSP90 chaperone/DNA topoisomerase II/histidine kinase"/>
    <property type="match status" value="1"/>
</dbReference>
<dbReference type="PANTHER" id="PTHR24421:SF63">
    <property type="entry name" value="SENSOR HISTIDINE KINASE DESK"/>
    <property type="match status" value="1"/>
</dbReference>
<sequence>MGLFRSTPPTEAARAGDDWPNGGRLQPLILVVLLAVQVTAILAARMPPSRLSASLEAMTVLAGLEAWQFRQAARSPRWQRPGAIVVQALATYLPLFLVDATWPGMGGFLAASVLVLVPGRAAWALFTAVIASLFAAVMAVGVGVSDAAYVAVGSVAIGLTMFCVRGLSAVIRHVRVVQAEVVQLAVVRERMRFARDLHDLLGHSLAAITLRAELTRRIMPTDPAKASDELRDVVDIARQAAAEMRQVADGYRNISLAQEVAAAASLLASADVDARVEMNCGILPHNVDTVLAMVLRELVTNVTRHSRARNCWIAAEQSDERVGLSVTNDGVASLMPAHRDGRGLENLAVRLEAVGGTLNVMSCGDGLFRVLAEASTRVDAHGRSAALDLCVDPEPLRRTCECCESCSPRMSPWCAGP</sequence>
<feature type="transmembrane region" description="Helical" evidence="4">
    <location>
        <begin position="148"/>
        <end position="167"/>
    </location>
</feature>
<feature type="transmembrane region" description="Helical" evidence="4">
    <location>
        <begin position="25"/>
        <end position="44"/>
    </location>
</feature>
<accession>A0A1C5J7D5</accession>
<feature type="transmembrane region" description="Helical" evidence="4">
    <location>
        <begin position="89"/>
        <end position="116"/>
    </location>
</feature>
<keyword evidence="3" id="KW-0902">Two-component regulatory system</keyword>
<keyword evidence="1" id="KW-0808">Transferase</keyword>
<evidence type="ECO:0000256" key="2">
    <source>
        <dbReference type="ARBA" id="ARBA00022777"/>
    </source>
</evidence>
<evidence type="ECO:0000313" key="6">
    <source>
        <dbReference type="EMBL" id="SCG66504.1"/>
    </source>
</evidence>
<evidence type="ECO:0000256" key="1">
    <source>
        <dbReference type="ARBA" id="ARBA00022679"/>
    </source>
</evidence>
<dbReference type="Gene3D" id="3.30.565.10">
    <property type="entry name" value="Histidine kinase-like ATPase, C-terminal domain"/>
    <property type="match status" value="1"/>
</dbReference>
<dbReference type="AlphaFoldDB" id="A0A1C5J7D5"/>
<reference evidence="6 7" key="1">
    <citation type="submission" date="2016-06" db="EMBL/GenBank/DDBJ databases">
        <authorList>
            <person name="Kjaerup R.B."/>
            <person name="Dalgaard T.S."/>
            <person name="Juul-Madsen H.R."/>
        </authorList>
    </citation>
    <scope>NUCLEOTIDE SEQUENCE [LARGE SCALE GENOMIC DNA]</scope>
    <source>
        <strain evidence="6 7">DSM 45097</strain>
    </source>
</reference>
<dbReference type="PANTHER" id="PTHR24421">
    <property type="entry name" value="NITRATE/NITRITE SENSOR PROTEIN NARX-RELATED"/>
    <property type="match status" value="1"/>
</dbReference>
<dbReference type="Proteomes" id="UP000198210">
    <property type="component" value="Chromosome I"/>
</dbReference>
<keyword evidence="7" id="KW-1185">Reference proteome</keyword>
<evidence type="ECO:0000259" key="5">
    <source>
        <dbReference type="Pfam" id="PF07730"/>
    </source>
</evidence>
<keyword evidence="4" id="KW-0812">Transmembrane</keyword>
<dbReference type="RefSeq" id="WP_088972076.1">
    <property type="nucleotide sequence ID" value="NZ_JBHLYF010000039.1"/>
</dbReference>
<dbReference type="GO" id="GO:0016020">
    <property type="term" value="C:membrane"/>
    <property type="evidence" value="ECO:0007669"/>
    <property type="project" value="InterPro"/>
</dbReference>
<dbReference type="GO" id="GO:0000155">
    <property type="term" value="F:phosphorelay sensor kinase activity"/>
    <property type="evidence" value="ECO:0007669"/>
    <property type="project" value="InterPro"/>
</dbReference>
<dbReference type="InterPro" id="IPR011712">
    <property type="entry name" value="Sig_transdc_His_kin_sub3_dim/P"/>
</dbReference>
<feature type="transmembrane region" description="Helical" evidence="4">
    <location>
        <begin position="123"/>
        <end position="142"/>
    </location>
</feature>
<dbReference type="Gene3D" id="1.20.5.1930">
    <property type="match status" value="1"/>
</dbReference>
<dbReference type="EMBL" id="LT607751">
    <property type="protein sequence ID" value="SCG66504.1"/>
    <property type="molecule type" value="Genomic_DNA"/>
</dbReference>
<keyword evidence="2 6" id="KW-0418">Kinase</keyword>
<feature type="domain" description="Signal transduction histidine kinase subgroup 3 dimerisation and phosphoacceptor" evidence="5">
    <location>
        <begin position="189"/>
        <end position="253"/>
    </location>
</feature>
<organism evidence="6 7">
    <name type="scientific">Micromonospora siamensis</name>
    <dbReference type="NCBI Taxonomy" id="299152"/>
    <lineage>
        <taxon>Bacteria</taxon>
        <taxon>Bacillati</taxon>
        <taxon>Actinomycetota</taxon>
        <taxon>Actinomycetes</taxon>
        <taxon>Micromonosporales</taxon>
        <taxon>Micromonosporaceae</taxon>
        <taxon>Micromonospora</taxon>
    </lineage>
</organism>
<keyword evidence="4" id="KW-1133">Transmembrane helix</keyword>
<evidence type="ECO:0000256" key="4">
    <source>
        <dbReference type="SAM" id="Phobius"/>
    </source>
</evidence>
<dbReference type="InterPro" id="IPR036890">
    <property type="entry name" value="HATPase_C_sf"/>
</dbReference>
<evidence type="ECO:0000313" key="7">
    <source>
        <dbReference type="Proteomes" id="UP000198210"/>
    </source>
</evidence>
<dbReference type="CDD" id="cd16917">
    <property type="entry name" value="HATPase_UhpB-NarQ-NarX-like"/>
    <property type="match status" value="1"/>
</dbReference>
<dbReference type="InterPro" id="IPR050482">
    <property type="entry name" value="Sensor_HK_TwoCompSys"/>
</dbReference>
<name>A0A1C5J7D5_9ACTN</name>
<proteinExistence type="predicted"/>